<organism evidence="3">
    <name type="scientific">Beta vulgaris subsp. vulgaris</name>
    <name type="common">Beet</name>
    <dbReference type="NCBI Taxonomy" id="3555"/>
    <lineage>
        <taxon>Eukaryota</taxon>
        <taxon>Viridiplantae</taxon>
        <taxon>Streptophyta</taxon>
        <taxon>Embryophyta</taxon>
        <taxon>Tracheophyta</taxon>
        <taxon>Spermatophyta</taxon>
        <taxon>Magnoliopsida</taxon>
        <taxon>eudicotyledons</taxon>
        <taxon>Gunneridae</taxon>
        <taxon>Pentapetalae</taxon>
        <taxon>Caryophyllales</taxon>
        <taxon>Chenopodiaceae</taxon>
        <taxon>Betoideae</taxon>
        <taxon>Beta</taxon>
    </lineage>
</organism>
<name>Q5U6G7_BETVV</name>
<evidence type="ECO:0000256" key="1">
    <source>
        <dbReference type="SAM" id="MobiDB-lite"/>
    </source>
</evidence>
<accession>Q5U6G7</accession>
<evidence type="ECO:0000256" key="2">
    <source>
        <dbReference type="SAM" id="Phobius"/>
    </source>
</evidence>
<feature type="transmembrane region" description="Helical" evidence="2">
    <location>
        <begin position="45"/>
        <end position="64"/>
    </location>
</feature>
<dbReference type="AlphaFoldDB" id="Q5U6G7"/>
<keyword evidence="3" id="KW-0496">Mitochondrion</keyword>
<keyword evidence="2" id="KW-0472">Membrane</keyword>
<gene>
    <name evidence="3" type="primary">orf310</name>
</gene>
<protein>
    <submittedName>
        <fullName evidence="3">Orf310 protein</fullName>
    </submittedName>
</protein>
<reference evidence="3" key="1">
    <citation type="journal article" date="2004" name="Mol. Genet. Genomics">
        <title>The cytoplasmic male-sterile type and normal type mitochondrial genomes of sugar beet share the same complement of genes of known function but differ in the content of expressed ORFs.</title>
        <authorList>
            <person name="Satoh M."/>
            <person name="Kubo T."/>
            <person name="Nishizawa S."/>
            <person name="Estiati A."/>
            <person name="Itchoda N."/>
            <person name="Mikami T."/>
        </authorList>
    </citation>
    <scope>NUCLEOTIDE SEQUENCE</scope>
</reference>
<feature type="transmembrane region" description="Helical" evidence="2">
    <location>
        <begin position="70"/>
        <end position="87"/>
    </location>
</feature>
<feature type="transmembrane region" description="Helical" evidence="2">
    <location>
        <begin position="6"/>
        <end position="24"/>
    </location>
</feature>
<feature type="region of interest" description="Disordered" evidence="1">
    <location>
        <begin position="115"/>
        <end position="134"/>
    </location>
</feature>
<keyword evidence="2" id="KW-0812">Transmembrane</keyword>
<keyword evidence="2" id="KW-1133">Transmembrane helix</keyword>
<evidence type="ECO:0000313" key="3">
    <source>
        <dbReference type="EMBL" id="BAD66740.1"/>
    </source>
</evidence>
<proteinExistence type="predicted"/>
<sequence length="310" mass="35627">MIFPVVYIGAIAVSFLFVGCYDVPQRSKPALKLIKRELEAMTTHHSFSFILILFFFICLCIFFYRRKGHFCLFLLIHFLLLLFSYFLRSFLFETLFTLVGGIVTATSVIHHNVSSGSSGSELSGPPPLESSSSTESLGTYRNIIAAESEAQIYQRIQALEGGLYYNLPPQNEPGEYAGIVRAHFDQAITVDHYLLIFDKERFDLQLLEGKAILQDKLFELMLNQPNLPRIYEICLHNQGDIRKEAYSFLQEKVEPFSDPEVAAQRDRMSQSLASFTQQLNEHGRNSEIYQEFYREFTDENFRRSLGLPLP</sequence>
<dbReference type="EMBL" id="BA000024">
    <property type="protein sequence ID" value="BAD66740.1"/>
    <property type="molecule type" value="Genomic_DNA"/>
</dbReference>
<geneLocation type="mitochondrion" evidence="3"/>